<protein>
    <submittedName>
        <fullName evidence="1">Uncharacterized protein</fullName>
    </submittedName>
</protein>
<sequence length="232" mass="27476">MSDQDKMEIHEILDMFNEAVGYDGLDNTGKITKDRDDVITRHVFHNWVGIFNKTHTRPIKSQKVDQYTKVWFRNDIEKLIKTPIVQKKLKNAYLKETIDLYGENGIYGLPSRRVSKKYKEKMDERNNDGFVQAIKSRMEQLIDEIIEHHFTLLFDGNQINGKNYINKNEIIKEFIDMKRVEEEAFKIEDNFYGIPEYDSVGNIVAVHHKDQREKTEYLLKNSEKDSLNVQKE</sequence>
<comment type="caution">
    <text evidence="1">The sequence shown here is derived from an EMBL/GenBank/DDBJ whole genome shotgun (WGS) entry which is preliminary data.</text>
</comment>
<dbReference type="OrthoDB" id="2973062at2"/>
<dbReference type="EMBL" id="BBXV01000027">
    <property type="protein sequence ID" value="GAQ18476.1"/>
    <property type="molecule type" value="Genomic_DNA"/>
</dbReference>
<proteinExistence type="predicted"/>
<dbReference type="RefSeq" id="WP_058950471.1">
    <property type="nucleotide sequence ID" value="NZ_BBXV01000027.1"/>
</dbReference>
<gene>
    <name evidence="1" type="ORF">OPHB3_2416</name>
</gene>
<name>A0A0U9HHU1_9BACI</name>
<organism evidence="1 2">
    <name type="scientific">Oceanobacillus picturae</name>
    <dbReference type="NCBI Taxonomy" id="171693"/>
    <lineage>
        <taxon>Bacteria</taxon>
        <taxon>Bacillati</taxon>
        <taxon>Bacillota</taxon>
        <taxon>Bacilli</taxon>
        <taxon>Bacillales</taxon>
        <taxon>Bacillaceae</taxon>
        <taxon>Oceanobacillus</taxon>
    </lineage>
</organism>
<reference evidence="1 2" key="2">
    <citation type="journal article" date="2016" name="Genome Announc.">
        <title>Draft Genome Sequence of Oceanobacillus picturae Heshi-B3, Isolated from Fermented Rice Bran in a Traditional Japanese Seafood Dish.</title>
        <authorList>
            <person name="Akuzawa S."/>
            <person name="Nagaoka J."/>
            <person name="Kanekatsu M."/>
            <person name="Kanesaki Y."/>
            <person name="Suzuki T."/>
        </authorList>
    </citation>
    <scope>NUCLEOTIDE SEQUENCE [LARGE SCALE GENOMIC DNA]</scope>
    <source>
        <strain evidence="1 2">Heshi-B3</strain>
    </source>
</reference>
<evidence type="ECO:0000313" key="2">
    <source>
        <dbReference type="Proteomes" id="UP000052946"/>
    </source>
</evidence>
<dbReference type="Proteomes" id="UP000052946">
    <property type="component" value="Unassembled WGS sequence"/>
</dbReference>
<evidence type="ECO:0000313" key="1">
    <source>
        <dbReference type="EMBL" id="GAQ18476.1"/>
    </source>
</evidence>
<dbReference type="AlphaFoldDB" id="A0A0U9HHU1"/>
<accession>A0A0U9HHU1</accession>
<reference evidence="2" key="1">
    <citation type="submission" date="2015-07" db="EMBL/GenBank/DDBJ databases">
        <title>Draft Genome Sequence of Oceanobacillus picturae Heshi-B3 that Was Isolated from Fermented Rice Bran with Aging Salted Mackerel, Which Was Named Heshiko as Traditional Fermented Seafood in Japan.</title>
        <authorList>
            <person name="Akuzawa S."/>
            <person name="Nakagawa J."/>
            <person name="Kanekatsu T."/>
            <person name="Kanesaki Y."/>
            <person name="Suzuki T."/>
        </authorList>
    </citation>
    <scope>NUCLEOTIDE SEQUENCE [LARGE SCALE GENOMIC DNA]</scope>
    <source>
        <strain evidence="2">Heshi-B3</strain>
    </source>
</reference>